<gene>
    <name evidence="4" type="ORF">LQ318_12775</name>
</gene>
<dbReference type="Proteomes" id="UP001207337">
    <property type="component" value="Unassembled WGS sequence"/>
</dbReference>
<organism evidence="4 5">
    <name type="scientific">Fodinibius salicampi</name>
    <dbReference type="NCBI Taxonomy" id="1920655"/>
    <lineage>
        <taxon>Bacteria</taxon>
        <taxon>Pseudomonadati</taxon>
        <taxon>Balneolota</taxon>
        <taxon>Balneolia</taxon>
        <taxon>Balneolales</taxon>
        <taxon>Balneolaceae</taxon>
        <taxon>Fodinibius</taxon>
    </lineage>
</organism>
<evidence type="ECO:0000259" key="2">
    <source>
        <dbReference type="Pfam" id="PF04773"/>
    </source>
</evidence>
<dbReference type="EMBL" id="JAJNDC010000003">
    <property type="protein sequence ID" value="MCW9713778.1"/>
    <property type="molecule type" value="Genomic_DNA"/>
</dbReference>
<name>A0ABT3Q163_9BACT</name>
<evidence type="ECO:0000256" key="1">
    <source>
        <dbReference type="SAM" id="Phobius"/>
    </source>
</evidence>
<evidence type="ECO:0000259" key="3">
    <source>
        <dbReference type="Pfam" id="PF16344"/>
    </source>
</evidence>
<comment type="caution">
    <text evidence="4">The sequence shown here is derived from an EMBL/GenBank/DDBJ whole genome shotgun (WGS) entry which is preliminary data.</text>
</comment>
<proteinExistence type="predicted"/>
<dbReference type="Gene3D" id="2.60.120.1440">
    <property type="match status" value="1"/>
</dbReference>
<reference evidence="4 5" key="1">
    <citation type="submission" date="2021-11" db="EMBL/GenBank/DDBJ databases">
        <title>Aliifidinibius sp. nov., a new bacterium isolated from saline soil.</title>
        <authorList>
            <person name="Galisteo C."/>
            <person name="De La Haba R."/>
            <person name="Sanchez-Porro C."/>
            <person name="Ventosa A."/>
        </authorList>
    </citation>
    <scope>NUCLEOTIDE SEQUENCE [LARGE SCALE GENOMIC DNA]</scope>
    <source>
        <strain evidence="4 5">KACC 190600</strain>
    </source>
</reference>
<feature type="domain" description="FecR protein" evidence="2">
    <location>
        <begin position="122"/>
        <end position="206"/>
    </location>
</feature>
<dbReference type="Pfam" id="PF16344">
    <property type="entry name" value="FecR_C"/>
    <property type="match status" value="1"/>
</dbReference>
<dbReference type="InterPro" id="IPR032508">
    <property type="entry name" value="FecR_C"/>
</dbReference>
<dbReference type="Gene3D" id="3.55.50.30">
    <property type="match status" value="1"/>
</dbReference>
<evidence type="ECO:0000313" key="4">
    <source>
        <dbReference type="EMBL" id="MCW9713778.1"/>
    </source>
</evidence>
<feature type="transmembrane region" description="Helical" evidence="1">
    <location>
        <begin position="87"/>
        <end position="106"/>
    </location>
</feature>
<keyword evidence="5" id="KW-1185">Reference proteome</keyword>
<keyword evidence="1" id="KW-1133">Transmembrane helix</keyword>
<dbReference type="InterPro" id="IPR006860">
    <property type="entry name" value="FecR"/>
</dbReference>
<dbReference type="RefSeq" id="WP_265790707.1">
    <property type="nucleotide sequence ID" value="NZ_BAABRS010000003.1"/>
</dbReference>
<evidence type="ECO:0000313" key="5">
    <source>
        <dbReference type="Proteomes" id="UP001207337"/>
    </source>
</evidence>
<keyword evidence="1" id="KW-0812">Transmembrane</keyword>
<dbReference type="PANTHER" id="PTHR30273">
    <property type="entry name" value="PERIPLASMIC SIGNAL SENSOR AND SIGMA FACTOR ACTIVATOR FECR-RELATED"/>
    <property type="match status" value="1"/>
</dbReference>
<protein>
    <submittedName>
        <fullName evidence="4">FecR domain-containing protein</fullName>
    </submittedName>
</protein>
<keyword evidence="1" id="KW-0472">Membrane</keyword>
<sequence>MADQLPHNDKDLQLAQSIGRARNKETSLDSISSDDPLVTNLLSYRKQKIQSAEIDDGEKRQVWDDIASATQSSSESNITKLFHTATLRWAAAAVLLIGALISFIYLEFYQQPELLAESQTTITTVNLSDGSTVTLRPHSQLFLLKQDRSVQRYKLDGEGFFEVTTNAERTFSVETEIGRVSVLGTSFTVSSWGRQTQVYLQEGAVKIEALQQDSSIVLEPGQSASVTNINSVPTLQSISKEEFLDWLDRQLVFENRPANLIIGELEQEFNISITIPEETGNKKLTGQLSLQNLETALQDLEIVLGGTFTQTGDQSYTFETQ</sequence>
<dbReference type="PANTHER" id="PTHR30273:SF2">
    <property type="entry name" value="PROTEIN FECR"/>
    <property type="match status" value="1"/>
</dbReference>
<feature type="domain" description="Protein FecR C-terminal" evidence="3">
    <location>
        <begin position="251"/>
        <end position="314"/>
    </location>
</feature>
<accession>A0ABT3Q163</accession>
<dbReference type="Pfam" id="PF04773">
    <property type="entry name" value="FecR"/>
    <property type="match status" value="1"/>
</dbReference>
<dbReference type="InterPro" id="IPR012373">
    <property type="entry name" value="Ferrdict_sens_TM"/>
</dbReference>